<name>A0ABR6ZCU1_9BURK</name>
<protein>
    <recommendedName>
        <fullName evidence="3">Lipoprotein</fullName>
    </recommendedName>
</protein>
<dbReference type="PROSITE" id="PS51257">
    <property type="entry name" value="PROKAR_LIPOPROTEIN"/>
    <property type="match status" value="1"/>
</dbReference>
<accession>A0ABR6ZCU1</accession>
<evidence type="ECO:0008006" key="3">
    <source>
        <dbReference type="Google" id="ProtNLM"/>
    </source>
</evidence>
<dbReference type="RefSeq" id="WP_186955102.1">
    <property type="nucleotide sequence ID" value="NZ_JACOFX010000011.1"/>
</dbReference>
<evidence type="ECO:0000313" key="1">
    <source>
        <dbReference type="EMBL" id="MBC3909574.1"/>
    </source>
</evidence>
<keyword evidence="2" id="KW-1185">Reference proteome</keyword>
<comment type="caution">
    <text evidence="1">The sequence shown here is derived from an EMBL/GenBank/DDBJ whole genome shotgun (WGS) entry which is preliminary data.</text>
</comment>
<dbReference type="Proteomes" id="UP000646911">
    <property type="component" value="Unassembled WGS sequence"/>
</dbReference>
<reference evidence="1 2" key="1">
    <citation type="submission" date="2020-08" db="EMBL/GenBank/DDBJ databases">
        <title>Novel species isolated from subtropical streams in China.</title>
        <authorList>
            <person name="Lu H."/>
        </authorList>
    </citation>
    <scope>NUCLEOTIDE SEQUENCE [LARGE SCALE GENOMIC DNA]</scope>
    <source>
        <strain evidence="1 2">NL8W</strain>
    </source>
</reference>
<dbReference type="EMBL" id="JACOFX010000011">
    <property type="protein sequence ID" value="MBC3909574.1"/>
    <property type="molecule type" value="Genomic_DNA"/>
</dbReference>
<evidence type="ECO:0000313" key="2">
    <source>
        <dbReference type="Proteomes" id="UP000646911"/>
    </source>
</evidence>
<organism evidence="1 2">
    <name type="scientific">Undibacterium umbellatum</name>
    <dbReference type="NCBI Taxonomy" id="2762300"/>
    <lineage>
        <taxon>Bacteria</taxon>
        <taxon>Pseudomonadati</taxon>
        <taxon>Pseudomonadota</taxon>
        <taxon>Betaproteobacteria</taxon>
        <taxon>Burkholderiales</taxon>
        <taxon>Oxalobacteraceae</taxon>
        <taxon>Undibacterium</taxon>
    </lineage>
</organism>
<gene>
    <name evidence="1" type="ORF">H8L47_18585</name>
</gene>
<sequence>MKHIRLLIASTLFFALSACDGGWSGSRYQLVTSSDGKVYRLDSQSGTVHYVTPEKMLALNDELPTLHIGEYYQMADASGNVKYLKYVGNAQFEKSPASSQVK</sequence>
<proteinExistence type="predicted"/>